<protein>
    <recommendedName>
        <fullName evidence="3">F-box domain-containing protein</fullName>
    </recommendedName>
</protein>
<reference evidence="1" key="1">
    <citation type="submission" date="2020-05" db="EMBL/GenBank/DDBJ databases">
        <title>Mycena genomes resolve the evolution of fungal bioluminescence.</title>
        <authorList>
            <person name="Tsai I.J."/>
        </authorList>
    </citation>
    <scope>NUCLEOTIDE SEQUENCE</scope>
    <source>
        <strain evidence="1">160909Yilan</strain>
    </source>
</reference>
<sequence length="402" mass="44724">MTLVKTWLKRSGSVPLNISMVYSMASDWNCDISPLLETFASVSHRWKHVHLTLPSTAAHALGGLTSEDVPQLRSIALCPPSPGEDDRNILASWPFDFLATKSLRRVTFTGTYSFANSAISWGTLTHLDMCDFWPTAPLVSFGRALAILAQCTALQTCKFGLEEAAGEDSAIIPPFILPQLSRLAIICPTDNIGPQFFSHISLPELRSFYLENAHNVDLTRLIPSPRSMKYLRLEVEGLGCENLLASLADMPLLEELILFTEPRSKEQTEETNIWRYWKSREGDKDFLLHLTPGHDSVLCPLLQRVELHLCLVSDESLLRFVQSRTNLASVTVTFYRPMQFDIIPHLQDAISGGLAVTLTYQSGDSKAPTYPPLEGSTNPAQYMLPLRQLPGNSGSSMDPEFD</sequence>
<dbReference type="AlphaFoldDB" id="A0A8H6XMD2"/>
<dbReference type="EMBL" id="JACAZH010000021">
    <property type="protein sequence ID" value="KAF7344355.1"/>
    <property type="molecule type" value="Genomic_DNA"/>
</dbReference>
<evidence type="ECO:0008006" key="3">
    <source>
        <dbReference type="Google" id="ProtNLM"/>
    </source>
</evidence>
<dbReference type="SUPFAM" id="SSF52047">
    <property type="entry name" value="RNI-like"/>
    <property type="match status" value="1"/>
</dbReference>
<accession>A0A8H6XMD2</accession>
<keyword evidence="2" id="KW-1185">Reference proteome</keyword>
<evidence type="ECO:0000313" key="1">
    <source>
        <dbReference type="EMBL" id="KAF7344355.1"/>
    </source>
</evidence>
<dbReference type="Gene3D" id="3.80.10.10">
    <property type="entry name" value="Ribonuclease Inhibitor"/>
    <property type="match status" value="1"/>
</dbReference>
<proteinExistence type="predicted"/>
<gene>
    <name evidence="1" type="ORF">MSAN_01916500</name>
</gene>
<evidence type="ECO:0000313" key="2">
    <source>
        <dbReference type="Proteomes" id="UP000623467"/>
    </source>
</evidence>
<organism evidence="1 2">
    <name type="scientific">Mycena sanguinolenta</name>
    <dbReference type="NCBI Taxonomy" id="230812"/>
    <lineage>
        <taxon>Eukaryota</taxon>
        <taxon>Fungi</taxon>
        <taxon>Dikarya</taxon>
        <taxon>Basidiomycota</taxon>
        <taxon>Agaricomycotina</taxon>
        <taxon>Agaricomycetes</taxon>
        <taxon>Agaricomycetidae</taxon>
        <taxon>Agaricales</taxon>
        <taxon>Marasmiineae</taxon>
        <taxon>Mycenaceae</taxon>
        <taxon>Mycena</taxon>
    </lineage>
</organism>
<name>A0A8H6XMD2_9AGAR</name>
<dbReference type="InterPro" id="IPR032675">
    <property type="entry name" value="LRR_dom_sf"/>
</dbReference>
<dbReference type="Proteomes" id="UP000623467">
    <property type="component" value="Unassembled WGS sequence"/>
</dbReference>
<dbReference type="OrthoDB" id="3365698at2759"/>
<comment type="caution">
    <text evidence="1">The sequence shown here is derived from an EMBL/GenBank/DDBJ whole genome shotgun (WGS) entry which is preliminary data.</text>
</comment>